<accession>A0A086TJD7</accession>
<proteinExistence type="predicted"/>
<dbReference type="OrthoDB" id="2393824at2759"/>
<name>A0A086TJD7_9FUNG</name>
<evidence type="ECO:0000313" key="2">
    <source>
        <dbReference type="EMBL" id="KFH62064.1"/>
    </source>
</evidence>
<evidence type="ECO:0000313" key="3">
    <source>
        <dbReference type="Proteomes" id="UP000243308"/>
    </source>
</evidence>
<feature type="region of interest" description="Disordered" evidence="1">
    <location>
        <begin position="25"/>
        <end position="44"/>
    </location>
</feature>
<dbReference type="Proteomes" id="UP000243308">
    <property type="component" value="Unassembled WGS sequence"/>
</dbReference>
<gene>
    <name evidence="2" type="ORF">MVEG_12218</name>
</gene>
<reference evidence="2 3" key="1">
    <citation type="submission" date="2011-02" db="EMBL/GenBank/DDBJ databases">
        <title>The Genome Sequence of Mortierella verticillata NRRL 6337.</title>
        <authorList>
            <consortium name="The Broad Institute Genome Sequencing Platform"/>
            <person name="Russ C."/>
            <person name="Cuomo C."/>
            <person name="Burger G."/>
            <person name="Gray M.W."/>
            <person name="Holland P.W.H."/>
            <person name="King N."/>
            <person name="Lang F.B.F."/>
            <person name="Roger A.J."/>
            <person name="Ruiz-Trillo I."/>
            <person name="Young S.K."/>
            <person name="Zeng Q."/>
            <person name="Gargeya S."/>
            <person name="Alvarado L."/>
            <person name="Berlin A."/>
            <person name="Chapman S.B."/>
            <person name="Chen Z."/>
            <person name="Freedman E."/>
            <person name="Gellesch M."/>
            <person name="Goldberg J."/>
            <person name="Griggs A."/>
            <person name="Gujja S."/>
            <person name="Heilman E."/>
            <person name="Heiman D."/>
            <person name="Howarth C."/>
            <person name="Mehta T."/>
            <person name="Neiman D."/>
            <person name="Pearson M."/>
            <person name="Roberts A."/>
            <person name="Saif S."/>
            <person name="Shea T."/>
            <person name="Shenoy N."/>
            <person name="Sisk P."/>
            <person name="Stolte C."/>
            <person name="Sykes S."/>
            <person name="White J."/>
            <person name="Yandava C."/>
            <person name="Haas B."/>
            <person name="Nusbaum C."/>
            <person name="Birren B."/>
        </authorList>
    </citation>
    <scope>NUCLEOTIDE SEQUENCE [LARGE SCALE GENOMIC DNA]</scope>
    <source>
        <strain evidence="2 3">NRRL 6337</strain>
    </source>
</reference>
<evidence type="ECO:0000256" key="1">
    <source>
        <dbReference type="SAM" id="MobiDB-lite"/>
    </source>
</evidence>
<keyword evidence="3" id="KW-1185">Reference proteome</keyword>
<sequence>MWEKPMPHVFVETLKSRPLSSWPLLTNTSSSGPARGGCDNIGYDEQQPKLAASHRNLTTRQFMKAHIENGSKQSDQDISPFYFPAPYVSGPNIVFYVKINGNVYPVFV</sequence>
<organism evidence="2 3">
    <name type="scientific">Podila verticillata NRRL 6337</name>
    <dbReference type="NCBI Taxonomy" id="1069443"/>
    <lineage>
        <taxon>Eukaryota</taxon>
        <taxon>Fungi</taxon>
        <taxon>Fungi incertae sedis</taxon>
        <taxon>Mucoromycota</taxon>
        <taxon>Mortierellomycotina</taxon>
        <taxon>Mortierellomycetes</taxon>
        <taxon>Mortierellales</taxon>
        <taxon>Mortierellaceae</taxon>
        <taxon>Podila</taxon>
    </lineage>
</organism>
<dbReference type="AlphaFoldDB" id="A0A086TJD7"/>
<dbReference type="EMBL" id="KN042434">
    <property type="protein sequence ID" value="KFH62064.1"/>
    <property type="molecule type" value="Genomic_DNA"/>
</dbReference>
<protein>
    <submittedName>
        <fullName evidence="2">Uncharacterized protein</fullName>
    </submittedName>
</protein>